<proteinExistence type="predicted"/>
<evidence type="ECO:0000256" key="1">
    <source>
        <dbReference type="SAM" id="MobiDB-lite"/>
    </source>
</evidence>
<dbReference type="OrthoDB" id="9994191at2"/>
<accession>A0A1Y6CLF1</accession>
<evidence type="ECO:0000313" key="3">
    <source>
        <dbReference type="Proteomes" id="UP000192907"/>
    </source>
</evidence>
<sequence>MTLKHSIVSVSVLLSGVWLLYACQPTPEIKPRRTLASGEAGTENNTGDSSAEGEDQSAGDGGEEAPAEVFSMSWDNAADPGITAYKLFLIPPGELPLEISSTAIADLVLEGNQYSLSVTDAQIKEALGTTVVDPSAYCFSILAVNGVGNSQHSPKICPE</sequence>
<dbReference type="Proteomes" id="UP000192907">
    <property type="component" value="Unassembled WGS sequence"/>
</dbReference>
<reference evidence="3" key="1">
    <citation type="submission" date="2017-04" db="EMBL/GenBank/DDBJ databases">
        <authorList>
            <person name="Varghese N."/>
            <person name="Submissions S."/>
        </authorList>
    </citation>
    <scope>NUCLEOTIDE SEQUENCE [LARGE SCALE GENOMIC DNA]</scope>
    <source>
        <strain evidence="3">RKEM611</strain>
    </source>
</reference>
<keyword evidence="3" id="KW-1185">Reference proteome</keyword>
<organism evidence="2 3">
    <name type="scientific">Pseudobacteriovorax antillogorgiicola</name>
    <dbReference type="NCBI Taxonomy" id="1513793"/>
    <lineage>
        <taxon>Bacteria</taxon>
        <taxon>Pseudomonadati</taxon>
        <taxon>Bdellovibrionota</taxon>
        <taxon>Oligoflexia</taxon>
        <taxon>Oligoflexales</taxon>
        <taxon>Pseudobacteriovoracaceae</taxon>
        <taxon>Pseudobacteriovorax</taxon>
    </lineage>
</organism>
<dbReference type="RefSeq" id="WP_132322777.1">
    <property type="nucleotide sequence ID" value="NZ_FWZT01000020.1"/>
</dbReference>
<name>A0A1Y6CLF1_9BACT</name>
<dbReference type="EMBL" id="FWZT01000020">
    <property type="protein sequence ID" value="SMF60387.1"/>
    <property type="molecule type" value="Genomic_DNA"/>
</dbReference>
<feature type="region of interest" description="Disordered" evidence="1">
    <location>
        <begin position="32"/>
        <end position="68"/>
    </location>
</feature>
<dbReference type="PROSITE" id="PS51257">
    <property type="entry name" value="PROKAR_LIPOPROTEIN"/>
    <property type="match status" value="1"/>
</dbReference>
<feature type="compositionally biased region" description="Acidic residues" evidence="1">
    <location>
        <begin position="51"/>
        <end position="66"/>
    </location>
</feature>
<protein>
    <submittedName>
        <fullName evidence="2">Uncharacterized protein</fullName>
    </submittedName>
</protein>
<evidence type="ECO:0000313" key="2">
    <source>
        <dbReference type="EMBL" id="SMF60387.1"/>
    </source>
</evidence>
<dbReference type="AlphaFoldDB" id="A0A1Y6CLF1"/>
<gene>
    <name evidence="2" type="ORF">SAMN06296036_120120</name>
</gene>